<keyword evidence="1" id="KW-0812">Transmembrane</keyword>
<proteinExistence type="predicted"/>
<accession>A0A2G5UX94</accession>
<keyword evidence="1" id="KW-0472">Membrane</keyword>
<evidence type="ECO:0000313" key="3">
    <source>
        <dbReference type="Proteomes" id="UP000230233"/>
    </source>
</evidence>
<evidence type="ECO:0000256" key="1">
    <source>
        <dbReference type="SAM" id="Phobius"/>
    </source>
</evidence>
<comment type="caution">
    <text evidence="2">The sequence shown here is derived from an EMBL/GenBank/DDBJ whole genome shotgun (WGS) entry which is preliminary data.</text>
</comment>
<keyword evidence="1" id="KW-1133">Transmembrane helix</keyword>
<gene>
    <name evidence="2" type="primary">Cnig_chr_II.g4527</name>
    <name evidence="2" type="ORF">B9Z55_004527</name>
</gene>
<sequence length="128" mass="14949">MNRLFYEKEMKPISFFRSPALPNPPAAVDGGGLRMRRLLHFNNVQNTEAGRRRTRNICCWLLISAARILYKARGYMKAWRRRRRNSKASKGGYGEMSTLQEYVIFIWHFVISPGILNIGYPIFTGIFF</sequence>
<feature type="transmembrane region" description="Helical" evidence="1">
    <location>
        <begin position="102"/>
        <end position="123"/>
    </location>
</feature>
<evidence type="ECO:0000313" key="2">
    <source>
        <dbReference type="EMBL" id="PIC44011.1"/>
    </source>
</evidence>
<protein>
    <submittedName>
        <fullName evidence="2">Uncharacterized protein</fullName>
    </submittedName>
</protein>
<keyword evidence="3" id="KW-1185">Reference proteome</keyword>
<dbReference type="AlphaFoldDB" id="A0A2G5UX94"/>
<dbReference type="EMBL" id="PDUG01000002">
    <property type="protein sequence ID" value="PIC44011.1"/>
    <property type="molecule type" value="Genomic_DNA"/>
</dbReference>
<reference evidence="3" key="1">
    <citation type="submission" date="2017-10" db="EMBL/GenBank/DDBJ databases">
        <title>Rapid genome shrinkage in a self-fertile nematode reveals novel sperm competition proteins.</title>
        <authorList>
            <person name="Yin D."/>
            <person name="Schwarz E.M."/>
            <person name="Thomas C.G."/>
            <person name="Felde R.L."/>
            <person name="Korf I.F."/>
            <person name="Cutter A.D."/>
            <person name="Schartner C.M."/>
            <person name="Ralston E.J."/>
            <person name="Meyer B.J."/>
            <person name="Haag E.S."/>
        </authorList>
    </citation>
    <scope>NUCLEOTIDE SEQUENCE [LARGE SCALE GENOMIC DNA]</scope>
    <source>
        <strain evidence="3">JU1422</strain>
    </source>
</reference>
<name>A0A2G5UX94_9PELO</name>
<organism evidence="2 3">
    <name type="scientific">Caenorhabditis nigoni</name>
    <dbReference type="NCBI Taxonomy" id="1611254"/>
    <lineage>
        <taxon>Eukaryota</taxon>
        <taxon>Metazoa</taxon>
        <taxon>Ecdysozoa</taxon>
        <taxon>Nematoda</taxon>
        <taxon>Chromadorea</taxon>
        <taxon>Rhabditida</taxon>
        <taxon>Rhabditina</taxon>
        <taxon>Rhabditomorpha</taxon>
        <taxon>Rhabditoidea</taxon>
        <taxon>Rhabditidae</taxon>
        <taxon>Peloderinae</taxon>
        <taxon>Caenorhabditis</taxon>
    </lineage>
</organism>
<dbReference type="Proteomes" id="UP000230233">
    <property type="component" value="Chromosome II"/>
</dbReference>